<evidence type="ECO:0000313" key="2">
    <source>
        <dbReference type="Proteomes" id="UP000317371"/>
    </source>
</evidence>
<evidence type="ECO:0000313" key="1">
    <source>
        <dbReference type="EMBL" id="TQE93662.1"/>
    </source>
</evidence>
<proteinExistence type="predicted"/>
<protein>
    <submittedName>
        <fullName evidence="1">TIGR02221 family CRISPR-associated protein</fullName>
    </submittedName>
</protein>
<dbReference type="InParanoid" id="A0A540VAA2"/>
<gene>
    <name evidence="1" type="ORF">FKZ61_20275</name>
</gene>
<sequence>MKAITFLGIRPTNTCYLFPDGRTHVAPYFGVALARFIPNLHMRVLVTEAARPHFEERFLPQVEDFVADVEPVPIPDGRNDDELWSIFQAVVGVVEPKETVIFDITHGFRSLPFLAFLSAAYLRTVKDITLQAVFYGNFEASDRSAEIWRTPVIDLTRFVDLFDWMVAADRFVRFGDARDLAQLLHERHQSIKPDLHTASQADISAWNNSPVKRTANSLTHASQALRVVRPAEAMAASERVCSQLPAALQPSQVLAQPFTLLGQHVLESFTPIALDEQAQRDDPLQTLAVEQRLITWYMERQQIFQAVALAREWLVSWVMAQIGWAGRTLQKEAREQVERALGRQVQLRRGKQVADEGLPDLSAVPELDQVSDLFGELGNLRNDLMHAAKRAGALKARKVEELANKYIQQLMAPPFDR</sequence>
<dbReference type="OrthoDB" id="9777703at2"/>
<dbReference type="NCBIfam" id="TIGR02221">
    <property type="entry name" value="cas_TM1812"/>
    <property type="match status" value="1"/>
</dbReference>
<dbReference type="CDD" id="cd09732">
    <property type="entry name" value="Csx1_III-U"/>
    <property type="match status" value="1"/>
</dbReference>
<dbReference type="EMBL" id="VIGC01000035">
    <property type="protein sequence ID" value="TQE93662.1"/>
    <property type="molecule type" value="Genomic_DNA"/>
</dbReference>
<dbReference type="Proteomes" id="UP000317371">
    <property type="component" value="Unassembled WGS sequence"/>
</dbReference>
<comment type="caution">
    <text evidence="1">The sequence shown here is derived from an EMBL/GenBank/DDBJ whole genome shotgun (WGS) entry which is preliminary data.</text>
</comment>
<accession>A0A540VAA2</accession>
<reference evidence="1 2" key="1">
    <citation type="submission" date="2019-06" db="EMBL/GenBank/DDBJ databases">
        <title>Genome sequence of Litorilinea aerophila BAA-2444.</title>
        <authorList>
            <person name="Maclea K.S."/>
            <person name="Maurais E.G."/>
            <person name="Iannazzi L.C."/>
        </authorList>
    </citation>
    <scope>NUCLEOTIDE SEQUENCE [LARGE SCALE GENOMIC DNA]</scope>
    <source>
        <strain evidence="1 2">ATCC BAA-2444</strain>
    </source>
</reference>
<dbReference type="InterPro" id="IPR011742">
    <property type="entry name" value="CRISPR-assoc_prot_TM1812"/>
</dbReference>
<keyword evidence="2" id="KW-1185">Reference proteome</keyword>
<dbReference type="SUPFAM" id="SSF160980">
    <property type="entry name" value="SSO1389-like"/>
    <property type="match status" value="1"/>
</dbReference>
<dbReference type="InterPro" id="IPR013383">
    <property type="entry name" value="CRISPR-assoc_prot_DxTHG_CS"/>
</dbReference>
<dbReference type="AlphaFoldDB" id="A0A540VAA2"/>
<dbReference type="NCBIfam" id="TIGR02549">
    <property type="entry name" value="CRISPR_DxTHG"/>
    <property type="match status" value="1"/>
</dbReference>
<organism evidence="1 2">
    <name type="scientific">Litorilinea aerophila</name>
    <dbReference type="NCBI Taxonomy" id="1204385"/>
    <lineage>
        <taxon>Bacteria</taxon>
        <taxon>Bacillati</taxon>
        <taxon>Chloroflexota</taxon>
        <taxon>Caldilineae</taxon>
        <taxon>Caldilineales</taxon>
        <taxon>Caldilineaceae</taxon>
        <taxon>Litorilinea</taxon>
    </lineage>
</organism>
<name>A0A540VAA2_9CHLR</name>
<dbReference type="RefSeq" id="WP_141611992.1">
    <property type="nucleotide sequence ID" value="NZ_VIGC02000035.1"/>
</dbReference>